<organism evidence="7 8">
    <name type="scientific">Cohnella abietis</name>
    <dbReference type="NCBI Taxonomy" id="2507935"/>
    <lineage>
        <taxon>Bacteria</taxon>
        <taxon>Bacillati</taxon>
        <taxon>Bacillota</taxon>
        <taxon>Bacilli</taxon>
        <taxon>Bacillales</taxon>
        <taxon>Paenibacillaceae</taxon>
        <taxon>Cohnella</taxon>
    </lineage>
</organism>
<dbReference type="SMART" id="SM00382">
    <property type="entry name" value="AAA"/>
    <property type="match status" value="1"/>
</dbReference>
<evidence type="ECO:0000256" key="2">
    <source>
        <dbReference type="ARBA" id="ARBA00022840"/>
    </source>
</evidence>
<dbReference type="Pfam" id="PF00004">
    <property type="entry name" value="AAA"/>
    <property type="match status" value="1"/>
</dbReference>
<evidence type="ECO:0000259" key="6">
    <source>
        <dbReference type="SMART" id="SM00382"/>
    </source>
</evidence>
<accession>A0A3T1CYE7</accession>
<comment type="similarity">
    <text evidence="4">Belongs to the AAA ATPase family.</text>
</comment>
<dbReference type="AlphaFoldDB" id="A0A3T1CYE7"/>
<feature type="compositionally biased region" description="Basic and acidic residues" evidence="5">
    <location>
        <begin position="114"/>
        <end position="126"/>
    </location>
</feature>
<dbReference type="InterPro" id="IPR050168">
    <property type="entry name" value="AAA_ATPase_domain"/>
</dbReference>
<dbReference type="PROSITE" id="PS00674">
    <property type="entry name" value="AAA"/>
    <property type="match status" value="1"/>
</dbReference>
<protein>
    <submittedName>
        <fullName evidence="7">ATPase AAA</fullName>
    </submittedName>
</protein>
<dbReference type="Pfam" id="PF17862">
    <property type="entry name" value="AAA_lid_3"/>
    <property type="match status" value="1"/>
</dbReference>
<keyword evidence="8" id="KW-1185">Reference proteome</keyword>
<dbReference type="Gene3D" id="1.10.8.60">
    <property type="match status" value="1"/>
</dbReference>
<gene>
    <name evidence="7" type="ORF">KCTCHS21_02860</name>
</gene>
<dbReference type="InterPro" id="IPR003960">
    <property type="entry name" value="ATPase_AAA_CS"/>
</dbReference>
<dbReference type="PANTHER" id="PTHR23077:SF171">
    <property type="entry name" value="NUCLEAR VALOSIN-CONTAINING PROTEIN-LIKE"/>
    <property type="match status" value="1"/>
</dbReference>
<dbReference type="GO" id="GO:0005524">
    <property type="term" value="F:ATP binding"/>
    <property type="evidence" value="ECO:0007669"/>
    <property type="project" value="UniProtKB-KW"/>
</dbReference>
<dbReference type="InterPro" id="IPR041569">
    <property type="entry name" value="AAA_lid_3"/>
</dbReference>
<dbReference type="GO" id="GO:0016887">
    <property type="term" value="F:ATP hydrolysis activity"/>
    <property type="evidence" value="ECO:0007669"/>
    <property type="project" value="InterPro"/>
</dbReference>
<dbReference type="InterPro" id="IPR027417">
    <property type="entry name" value="P-loop_NTPase"/>
</dbReference>
<dbReference type="Gene3D" id="3.40.50.300">
    <property type="entry name" value="P-loop containing nucleotide triphosphate hydrolases"/>
    <property type="match status" value="1"/>
</dbReference>
<dbReference type="EMBL" id="AP019400">
    <property type="protein sequence ID" value="BBI30887.1"/>
    <property type="molecule type" value="Genomic_DNA"/>
</dbReference>
<keyword evidence="2 4" id="KW-0067">ATP-binding</keyword>
<keyword evidence="3" id="KW-0175">Coiled coil</keyword>
<feature type="compositionally biased region" description="Low complexity" evidence="5">
    <location>
        <begin position="67"/>
        <end position="89"/>
    </location>
</feature>
<keyword evidence="1 4" id="KW-0547">Nucleotide-binding</keyword>
<sequence>MNRLNWLKSITERLPDEAEGWYWLGIEYLERQESVQAVLAFTEGLKVSSEDQKPNLLEKLVIAAQPTQPPQATQPTQPTQPTQSAQPAQVQSEPVRETIQSNEKHRPFQVISGKKSDSNSDSKDSERDVINFDSVAGLTELKKTIRMKIISPFQNVGLFSKFKKKAGGGVLLYGPPGCGKTFMAKATAGECRAKFIPIHITDIFDPYIGVSERNLHDLFAKARSQKPSILFIDELDAIGFDRAKSSSNFRGVVDTFLSEMEGIDTSTDQVLIIGATNMPWDVDNALKRPGRFDRLVFVAPPDEDARESIYRLKLQDRLAEGVNYAALAKNSEFFSGADIEHVCERAVERVLEEILDTGVERPVQMADLEYALGSMTASTLEWLKTAKNYVRYANQSGVYNDIEDYLRVYGKRL</sequence>
<dbReference type="Proteomes" id="UP000289856">
    <property type="component" value="Chromosome"/>
</dbReference>
<dbReference type="FunFam" id="3.40.50.300:FF:001025">
    <property type="entry name" value="ATPase family, AAA domain-containing 2B"/>
    <property type="match status" value="1"/>
</dbReference>
<feature type="domain" description="AAA+ ATPase" evidence="6">
    <location>
        <begin position="166"/>
        <end position="302"/>
    </location>
</feature>
<dbReference type="RefSeq" id="WP_179952654.1">
    <property type="nucleotide sequence ID" value="NZ_AP019400.1"/>
</dbReference>
<evidence type="ECO:0000256" key="3">
    <source>
        <dbReference type="ARBA" id="ARBA00023054"/>
    </source>
</evidence>
<dbReference type="InterPro" id="IPR003593">
    <property type="entry name" value="AAA+_ATPase"/>
</dbReference>
<dbReference type="InterPro" id="IPR003959">
    <property type="entry name" value="ATPase_AAA_core"/>
</dbReference>
<reference evidence="7 8" key="1">
    <citation type="submission" date="2019-01" db="EMBL/GenBank/DDBJ databases">
        <title>Complete genome sequence of Cohnella hallensis HS21 isolated from Korean fir (Abies koreana) rhizospheric soil.</title>
        <authorList>
            <person name="Jiang L."/>
            <person name="Kang S.W."/>
            <person name="Kim S."/>
            <person name="Jung J."/>
            <person name="Kim C.Y."/>
            <person name="Kim D.H."/>
            <person name="Kim S.W."/>
            <person name="Lee J."/>
        </authorList>
    </citation>
    <scope>NUCLEOTIDE SEQUENCE [LARGE SCALE GENOMIC DNA]</scope>
    <source>
        <strain evidence="7 8">HS21</strain>
    </source>
</reference>
<dbReference type="PANTHER" id="PTHR23077">
    <property type="entry name" value="AAA-FAMILY ATPASE"/>
    <property type="match status" value="1"/>
</dbReference>
<name>A0A3T1CYE7_9BACL</name>
<dbReference type="SUPFAM" id="SSF52540">
    <property type="entry name" value="P-loop containing nucleoside triphosphate hydrolases"/>
    <property type="match status" value="1"/>
</dbReference>
<evidence type="ECO:0000313" key="7">
    <source>
        <dbReference type="EMBL" id="BBI30887.1"/>
    </source>
</evidence>
<feature type="region of interest" description="Disordered" evidence="5">
    <location>
        <begin position="67"/>
        <end position="126"/>
    </location>
</feature>
<evidence type="ECO:0000256" key="1">
    <source>
        <dbReference type="ARBA" id="ARBA00022741"/>
    </source>
</evidence>
<evidence type="ECO:0000256" key="5">
    <source>
        <dbReference type="SAM" id="MobiDB-lite"/>
    </source>
</evidence>
<dbReference type="KEGG" id="cohn:KCTCHS21_02860"/>
<evidence type="ECO:0000313" key="8">
    <source>
        <dbReference type="Proteomes" id="UP000289856"/>
    </source>
</evidence>
<evidence type="ECO:0000256" key="4">
    <source>
        <dbReference type="RuleBase" id="RU003651"/>
    </source>
</evidence>
<proteinExistence type="inferred from homology"/>